<keyword evidence="5" id="KW-0597">Phosphoprotein</keyword>
<comment type="subcellular location">
    <subcellularLocation>
        <location evidence="2">Cell membrane</location>
        <topology evidence="2">Multi-pass membrane protein</topology>
    </subcellularLocation>
</comment>
<feature type="domain" description="Histidine kinase" evidence="15">
    <location>
        <begin position="243"/>
        <end position="462"/>
    </location>
</feature>
<evidence type="ECO:0000256" key="10">
    <source>
        <dbReference type="ARBA" id="ARBA00022840"/>
    </source>
</evidence>
<reference evidence="17 18" key="1">
    <citation type="journal article" date="2012" name="J. Biotechnol.">
        <title>Genome sequence of the plant growth promoting strain Bacillus amyloliquefaciens subsp. plantarum B9601-Y2 and expression of mersacidin and other secondary metabolites.</title>
        <authorList>
            <person name="He P."/>
            <person name="Hao K."/>
            <person name="Blom J."/>
            <person name="Ruckert C."/>
            <person name="Vater J."/>
            <person name="Mao Z."/>
            <person name="Wu Y."/>
            <person name="Hou M."/>
            <person name="He P."/>
            <person name="He Y."/>
            <person name="Borriss R."/>
        </authorList>
    </citation>
    <scope>NUCLEOTIDE SEQUENCE [LARGE SCALE GENOMIC DNA]</scope>
    <source>
        <strain evidence="17">Y2</strain>
    </source>
</reference>
<evidence type="ECO:0000256" key="3">
    <source>
        <dbReference type="ARBA" id="ARBA00012438"/>
    </source>
</evidence>
<dbReference type="InterPro" id="IPR003594">
    <property type="entry name" value="HATPase_dom"/>
</dbReference>
<evidence type="ECO:0000256" key="1">
    <source>
        <dbReference type="ARBA" id="ARBA00000085"/>
    </source>
</evidence>
<organism evidence="17 18">
    <name type="scientific">Bacillus amyloliquefaciens (strain Y2)</name>
    <name type="common">Bacillus amyloliquefaciens subsp. plantarum (strain B9601-Y2)</name>
    <dbReference type="NCBI Taxonomy" id="1155777"/>
    <lineage>
        <taxon>Bacteria</taxon>
        <taxon>Bacillati</taxon>
        <taxon>Bacillota</taxon>
        <taxon>Bacilli</taxon>
        <taxon>Bacillales</taxon>
        <taxon>Bacillaceae</taxon>
        <taxon>Bacillus</taxon>
        <taxon>Bacillus amyloliquefaciens group</taxon>
    </lineage>
</organism>
<evidence type="ECO:0000259" key="15">
    <source>
        <dbReference type="PROSITE" id="PS50109"/>
    </source>
</evidence>
<dbReference type="KEGG" id="bqy:MUS_2163"/>
<evidence type="ECO:0000256" key="13">
    <source>
        <dbReference type="ARBA" id="ARBA00023136"/>
    </source>
</evidence>
<evidence type="ECO:0000256" key="6">
    <source>
        <dbReference type="ARBA" id="ARBA00022679"/>
    </source>
</evidence>
<evidence type="ECO:0000256" key="5">
    <source>
        <dbReference type="ARBA" id="ARBA00022553"/>
    </source>
</evidence>
<keyword evidence="13 14" id="KW-0472">Membrane</keyword>
<evidence type="ECO:0000256" key="9">
    <source>
        <dbReference type="ARBA" id="ARBA00022777"/>
    </source>
</evidence>
<dbReference type="Pfam" id="PF02518">
    <property type="entry name" value="HATPase_c"/>
    <property type="match status" value="1"/>
</dbReference>
<dbReference type="GO" id="GO:0000155">
    <property type="term" value="F:phosphorelay sensor kinase activity"/>
    <property type="evidence" value="ECO:0007669"/>
    <property type="project" value="InterPro"/>
</dbReference>
<dbReference type="SMART" id="SM00387">
    <property type="entry name" value="HATPase_c"/>
    <property type="match status" value="1"/>
</dbReference>
<evidence type="ECO:0000256" key="11">
    <source>
        <dbReference type="ARBA" id="ARBA00022989"/>
    </source>
</evidence>
<evidence type="ECO:0000256" key="7">
    <source>
        <dbReference type="ARBA" id="ARBA00022692"/>
    </source>
</evidence>
<evidence type="ECO:0000256" key="14">
    <source>
        <dbReference type="SAM" id="Phobius"/>
    </source>
</evidence>
<dbReference type="HOGENOM" id="CLU_000445_89_26_9"/>
<evidence type="ECO:0000313" key="17">
    <source>
        <dbReference type="EMBL" id="AFJ62122.1"/>
    </source>
</evidence>
<dbReference type="AlphaFoldDB" id="I2C648"/>
<evidence type="ECO:0000256" key="12">
    <source>
        <dbReference type="ARBA" id="ARBA00023012"/>
    </source>
</evidence>
<dbReference type="InterPro" id="IPR036097">
    <property type="entry name" value="HisK_dim/P_sf"/>
</dbReference>
<evidence type="ECO:0000313" key="18">
    <source>
        <dbReference type="Proteomes" id="UP000002878"/>
    </source>
</evidence>
<dbReference type="InterPro" id="IPR050398">
    <property type="entry name" value="HssS/ArlS-like"/>
</dbReference>
<dbReference type="Pfam" id="PF00512">
    <property type="entry name" value="HisKA"/>
    <property type="match status" value="1"/>
</dbReference>
<dbReference type="PROSITE" id="PS50885">
    <property type="entry name" value="HAMP"/>
    <property type="match status" value="1"/>
</dbReference>
<dbReference type="PATRIC" id="fig|1126211.3.peg.2076"/>
<keyword evidence="7 14" id="KW-0812">Transmembrane</keyword>
<dbReference type="SUPFAM" id="SSF47384">
    <property type="entry name" value="Homodimeric domain of signal transducing histidine kinase"/>
    <property type="match status" value="1"/>
</dbReference>
<proteinExistence type="predicted"/>
<keyword evidence="6 17" id="KW-0808">Transferase</keyword>
<dbReference type="Proteomes" id="UP000002878">
    <property type="component" value="Chromosome"/>
</dbReference>
<keyword evidence="12" id="KW-0902">Two-component regulatory system</keyword>
<keyword evidence="9 17" id="KW-0418">Kinase</keyword>
<sequence>MVSVIIVTIITVFINLFIFMFWLVFQANSQHNEESTPETFTRSFRQYVTLSNNGITVNKEGQKALKEQNAWIQILDENGQDVYHDREPKGLKEKYTPIEIVNLHKYKDEQLLSTIYAGGKKVNGKEYSYFIGFKNPSLGKYVLSYDTKEFVTKFNAGTIILLSIDALIALLIGYLFSRQLTKPLGRVIQGIQRLANGDYTIKMKSKGIYKDVFYNVNHLSEQLSSSKKEKDKLEQMREEWISHISHDIKTPLASIQGYAEIIQDPNYHLTVEQIREYAQIIQSKSLYMKDVMEDLNLTTRLKNNDVMLHTERVNLVSLLRETLIDMLNDSRYADKSIELQTNLEKLMLNLDAILIRRAVTNLILNALVHNDPDVKIVVQLEQKERTHVTIKDNGKGIEEEELEKVFDRYYRGTNTGTTHAGSGLGMAIAKDIIQKHGGDITIQSTTGGRDNDRYTIIIMAITKKVLLINNRTFFSYCSENTLIPLTMFQMKK</sequence>
<dbReference type="Gene3D" id="6.10.340.10">
    <property type="match status" value="1"/>
</dbReference>
<feature type="domain" description="HAMP" evidence="16">
    <location>
        <begin position="178"/>
        <end position="228"/>
    </location>
</feature>
<keyword evidence="4" id="KW-1003">Cell membrane</keyword>
<dbReference type="InterPro" id="IPR005467">
    <property type="entry name" value="His_kinase_dom"/>
</dbReference>
<dbReference type="SMART" id="SM00388">
    <property type="entry name" value="HisKA"/>
    <property type="match status" value="1"/>
</dbReference>
<dbReference type="SUPFAM" id="SSF55874">
    <property type="entry name" value="ATPase domain of HSP90 chaperone/DNA topoisomerase II/histidine kinase"/>
    <property type="match status" value="1"/>
</dbReference>
<dbReference type="Gene3D" id="3.30.565.10">
    <property type="entry name" value="Histidine kinase-like ATPase, C-terminal domain"/>
    <property type="match status" value="1"/>
</dbReference>
<feature type="transmembrane region" description="Helical" evidence="14">
    <location>
        <begin position="6"/>
        <end position="25"/>
    </location>
</feature>
<evidence type="ECO:0000256" key="2">
    <source>
        <dbReference type="ARBA" id="ARBA00004651"/>
    </source>
</evidence>
<gene>
    <name evidence="17" type="primary">resE</name>
    <name evidence="17" type="ORF">MUS_2163</name>
</gene>
<dbReference type="InterPro" id="IPR003660">
    <property type="entry name" value="HAMP_dom"/>
</dbReference>
<name>I2C648_BACAY</name>
<comment type="catalytic activity">
    <reaction evidence="1">
        <text>ATP + protein L-histidine = ADP + protein N-phospho-L-histidine.</text>
        <dbReference type="EC" id="2.7.13.3"/>
    </reaction>
</comment>
<evidence type="ECO:0000256" key="8">
    <source>
        <dbReference type="ARBA" id="ARBA00022741"/>
    </source>
</evidence>
<dbReference type="InterPro" id="IPR004358">
    <property type="entry name" value="Sig_transdc_His_kin-like_C"/>
</dbReference>
<dbReference type="CDD" id="cd00075">
    <property type="entry name" value="HATPase"/>
    <property type="match status" value="1"/>
</dbReference>
<dbReference type="PANTHER" id="PTHR45528">
    <property type="entry name" value="SENSOR HISTIDINE KINASE CPXA"/>
    <property type="match status" value="1"/>
</dbReference>
<keyword evidence="8" id="KW-0547">Nucleotide-binding</keyword>
<dbReference type="GO" id="GO:0005886">
    <property type="term" value="C:plasma membrane"/>
    <property type="evidence" value="ECO:0007669"/>
    <property type="project" value="UniProtKB-SubCell"/>
</dbReference>
<dbReference type="Gene3D" id="1.10.287.130">
    <property type="match status" value="1"/>
</dbReference>
<feature type="transmembrane region" description="Helical" evidence="14">
    <location>
        <begin position="154"/>
        <end position="176"/>
    </location>
</feature>
<dbReference type="GO" id="GO:0005524">
    <property type="term" value="F:ATP binding"/>
    <property type="evidence" value="ECO:0007669"/>
    <property type="project" value="UniProtKB-KW"/>
</dbReference>
<protein>
    <recommendedName>
        <fullName evidence="3">histidine kinase</fullName>
        <ecNumber evidence="3">2.7.13.3</ecNumber>
    </recommendedName>
</protein>
<evidence type="ECO:0000259" key="16">
    <source>
        <dbReference type="PROSITE" id="PS50885"/>
    </source>
</evidence>
<dbReference type="CDD" id="cd00082">
    <property type="entry name" value="HisKA"/>
    <property type="match status" value="1"/>
</dbReference>
<dbReference type="InterPro" id="IPR003661">
    <property type="entry name" value="HisK_dim/P_dom"/>
</dbReference>
<accession>I2C648</accession>
<dbReference type="PANTHER" id="PTHR45528:SF1">
    <property type="entry name" value="SENSOR HISTIDINE KINASE CPXA"/>
    <property type="match status" value="1"/>
</dbReference>
<dbReference type="PRINTS" id="PR00344">
    <property type="entry name" value="BCTRLSENSOR"/>
</dbReference>
<dbReference type="EMBL" id="CP003332">
    <property type="protein sequence ID" value="AFJ62122.1"/>
    <property type="molecule type" value="Genomic_DNA"/>
</dbReference>
<evidence type="ECO:0000256" key="4">
    <source>
        <dbReference type="ARBA" id="ARBA00022475"/>
    </source>
</evidence>
<dbReference type="PROSITE" id="PS50109">
    <property type="entry name" value="HIS_KIN"/>
    <property type="match status" value="1"/>
</dbReference>
<dbReference type="EC" id="2.7.13.3" evidence="3"/>
<keyword evidence="11 14" id="KW-1133">Transmembrane helix</keyword>
<keyword evidence="10" id="KW-0067">ATP-binding</keyword>
<dbReference type="InterPro" id="IPR036890">
    <property type="entry name" value="HATPase_C_sf"/>
</dbReference>